<evidence type="ECO:0000259" key="2">
    <source>
        <dbReference type="Pfam" id="PF03968"/>
    </source>
</evidence>
<dbReference type="Pfam" id="PF03968">
    <property type="entry name" value="LptD_N"/>
    <property type="match status" value="2"/>
</dbReference>
<accession>A0A1T4KXN3</accession>
<protein>
    <submittedName>
        <fullName evidence="3">Lipopolysaccharide export system protein LptA</fullName>
    </submittedName>
</protein>
<dbReference type="PANTHER" id="PTHR30189:SF1">
    <property type="entry name" value="LPS-ASSEMBLY PROTEIN LPTD"/>
    <property type="match status" value="1"/>
</dbReference>
<evidence type="ECO:0000313" key="4">
    <source>
        <dbReference type="Proteomes" id="UP000190625"/>
    </source>
</evidence>
<name>A0A1T4KXN3_9FIRM</name>
<dbReference type="PANTHER" id="PTHR30189">
    <property type="entry name" value="LPS-ASSEMBLY PROTEIN"/>
    <property type="match status" value="1"/>
</dbReference>
<proteinExistence type="predicted"/>
<dbReference type="STRING" id="142842.SAMN02745118_00930"/>
<feature type="domain" description="Organic solvent tolerance-like N-terminal" evidence="2">
    <location>
        <begin position="118"/>
        <end position="168"/>
    </location>
</feature>
<evidence type="ECO:0000256" key="1">
    <source>
        <dbReference type="ARBA" id="ARBA00023237"/>
    </source>
</evidence>
<organism evidence="3 4">
    <name type="scientific">Selenihalanaerobacter shriftii</name>
    <dbReference type="NCBI Taxonomy" id="142842"/>
    <lineage>
        <taxon>Bacteria</taxon>
        <taxon>Bacillati</taxon>
        <taxon>Bacillota</taxon>
        <taxon>Clostridia</taxon>
        <taxon>Halanaerobiales</taxon>
        <taxon>Halobacteroidaceae</taxon>
        <taxon>Selenihalanaerobacter</taxon>
    </lineage>
</organism>
<keyword evidence="4" id="KW-1185">Reference proteome</keyword>
<dbReference type="EMBL" id="FUWM01000007">
    <property type="protein sequence ID" value="SJZ47151.1"/>
    <property type="molecule type" value="Genomic_DNA"/>
</dbReference>
<keyword evidence="1" id="KW-0472">Membrane</keyword>
<sequence>MRLTFNKKSIGLVIVLISLLIVNMGWTPSITAKEATKDEFEILANQMTLENDKLVAKGDVKVNSNQGRMTGDKFWLNNSTETGELIGNPILNSQGWRVTGSKFEIDFAKEELFIPSNAHMESKKLVADANQLRFLNQKDQAVLTGQVVVIDQDRRLTGDKVIINLKTEKINSIGRTKLTLPSKNQNSGEKK</sequence>
<dbReference type="InterPro" id="IPR050218">
    <property type="entry name" value="LptD"/>
</dbReference>
<dbReference type="InterPro" id="IPR005653">
    <property type="entry name" value="OstA-like_N"/>
</dbReference>
<dbReference type="GO" id="GO:1990351">
    <property type="term" value="C:transporter complex"/>
    <property type="evidence" value="ECO:0007669"/>
    <property type="project" value="TreeGrafter"/>
</dbReference>
<dbReference type="AlphaFoldDB" id="A0A1T4KXN3"/>
<feature type="domain" description="Organic solvent tolerance-like N-terminal" evidence="2">
    <location>
        <begin position="40"/>
        <end position="109"/>
    </location>
</feature>
<keyword evidence="1" id="KW-0998">Cell outer membrane</keyword>
<reference evidence="4" key="1">
    <citation type="submission" date="2017-02" db="EMBL/GenBank/DDBJ databases">
        <authorList>
            <person name="Varghese N."/>
            <person name="Submissions S."/>
        </authorList>
    </citation>
    <scope>NUCLEOTIDE SEQUENCE [LARGE SCALE GENOMIC DNA]</scope>
    <source>
        <strain evidence="4">ATCC BAA-73</strain>
    </source>
</reference>
<evidence type="ECO:0000313" key="3">
    <source>
        <dbReference type="EMBL" id="SJZ47151.1"/>
    </source>
</evidence>
<dbReference type="GO" id="GO:0009279">
    <property type="term" value="C:cell outer membrane"/>
    <property type="evidence" value="ECO:0007669"/>
    <property type="project" value="TreeGrafter"/>
</dbReference>
<dbReference type="Proteomes" id="UP000190625">
    <property type="component" value="Unassembled WGS sequence"/>
</dbReference>
<gene>
    <name evidence="3" type="ORF">SAMN02745118_00930</name>
</gene>
<dbReference type="Gene3D" id="2.60.450.10">
    <property type="entry name" value="Lipopolysaccharide (LPS) transport protein A like domain"/>
    <property type="match status" value="2"/>
</dbReference>